<dbReference type="InterPro" id="IPR014030">
    <property type="entry name" value="Ketoacyl_synth_N"/>
</dbReference>
<dbReference type="CDD" id="cd00833">
    <property type="entry name" value="PKS"/>
    <property type="match status" value="1"/>
</dbReference>
<dbReference type="SMART" id="SM00825">
    <property type="entry name" value="PKS_KS"/>
    <property type="match status" value="1"/>
</dbReference>
<evidence type="ECO:0000256" key="2">
    <source>
        <dbReference type="ARBA" id="ARBA00022553"/>
    </source>
</evidence>
<protein>
    <recommendedName>
        <fullName evidence="3">Ketosynthase family 3 (KS3) domain-containing protein</fullName>
    </recommendedName>
</protein>
<gene>
    <name evidence="4" type="ORF">GOODEAATRI_029279</name>
</gene>
<dbReference type="Proteomes" id="UP001476798">
    <property type="component" value="Unassembled WGS sequence"/>
</dbReference>
<dbReference type="InterPro" id="IPR020841">
    <property type="entry name" value="PKS_Beta-ketoAc_synthase_dom"/>
</dbReference>
<dbReference type="SUPFAM" id="SSF53901">
    <property type="entry name" value="Thiolase-like"/>
    <property type="match status" value="1"/>
</dbReference>
<dbReference type="InterPro" id="IPR050091">
    <property type="entry name" value="PKS_NRPS_Biosynth_Enz"/>
</dbReference>
<evidence type="ECO:0000256" key="1">
    <source>
        <dbReference type="ARBA" id="ARBA00022450"/>
    </source>
</evidence>
<feature type="non-terminal residue" evidence="4">
    <location>
        <position position="1"/>
    </location>
</feature>
<sequence length="132" mass="14865">FNEFNHTFFGLPEVEAEFIDPQQRLLLQCTYRALEDAGISMESICGSRTGVYIGLMNRDYEMIRNNDPGTITHHNSTGTAMSVAANRISFIFNLTGPSLAIDSACWWALHVACQAIKQVRHAFFLIYCISLQ</sequence>
<dbReference type="PANTHER" id="PTHR43775">
    <property type="entry name" value="FATTY ACID SYNTHASE"/>
    <property type="match status" value="1"/>
</dbReference>
<proteinExistence type="predicted"/>
<dbReference type="PANTHER" id="PTHR43775:SF37">
    <property type="entry name" value="SI:DKEY-61P9.11"/>
    <property type="match status" value="1"/>
</dbReference>
<feature type="domain" description="Ketosynthase family 3 (KS3)" evidence="3">
    <location>
        <begin position="1"/>
        <end position="132"/>
    </location>
</feature>
<accession>A0ABV0NYM3</accession>
<evidence type="ECO:0000313" key="4">
    <source>
        <dbReference type="EMBL" id="MEQ2176567.1"/>
    </source>
</evidence>
<name>A0ABV0NYM3_9TELE</name>
<evidence type="ECO:0000259" key="3">
    <source>
        <dbReference type="PROSITE" id="PS52004"/>
    </source>
</evidence>
<keyword evidence="5" id="KW-1185">Reference proteome</keyword>
<dbReference type="InterPro" id="IPR016039">
    <property type="entry name" value="Thiolase-like"/>
</dbReference>
<reference evidence="4 5" key="1">
    <citation type="submission" date="2021-06" db="EMBL/GenBank/DDBJ databases">
        <authorList>
            <person name="Palmer J.M."/>
        </authorList>
    </citation>
    <scope>NUCLEOTIDE SEQUENCE [LARGE SCALE GENOMIC DNA]</scope>
    <source>
        <strain evidence="4 5">GA_2019</strain>
        <tissue evidence="4">Muscle</tissue>
    </source>
</reference>
<dbReference type="EMBL" id="JAHRIO010054253">
    <property type="protein sequence ID" value="MEQ2176567.1"/>
    <property type="molecule type" value="Genomic_DNA"/>
</dbReference>
<evidence type="ECO:0000313" key="5">
    <source>
        <dbReference type="Proteomes" id="UP001476798"/>
    </source>
</evidence>
<organism evidence="4 5">
    <name type="scientific">Goodea atripinnis</name>
    <dbReference type="NCBI Taxonomy" id="208336"/>
    <lineage>
        <taxon>Eukaryota</taxon>
        <taxon>Metazoa</taxon>
        <taxon>Chordata</taxon>
        <taxon>Craniata</taxon>
        <taxon>Vertebrata</taxon>
        <taxon>Euteleostomi</taxon>
        <taxon>Actinopterygii</taxon>
        <taxon>Neopterygii</taxon>
        <taxon>Teleostei</taxon>
        <taxon>Neoteleostei</taxon>
        <taxon>Acanthomorphata</taxon>
        <taxon>Ovalentaria</taxon>
        <taxon>Atherinomorphae</taxon>
        <taxon>Cyprinodontiformes</taxon>
        <taxon>Goodeidae</taxon>
        <taxon>Goodea</taxon>
    </lineage>
</organism>
<dbReference type="Pfam" id="PF00109">
    <property type="entry name" value="ketoacyl-synt"/>
    <property type="match status" value="1"/>
</dbReference>
<keyword evidence="2" id="KW-0597">Phosphoprotein</keyword>
<keyword evidence="1" id="KW-0596">Phosphopantetheine</keyword>
<dbReference type="Gene3D" id="3.40.47.10">
    <property type="match status" value="1"/>
</dbReference>
<dbReference type="PROSITE" id="PS52004">
    <property type="entry name" value="KS3_2"/>
    <property type="match status" value="1"/>
</dbReference>
<comment type="caution">
    <text evidence="4">The sequence shown here is derived from an EMBL/GenBank/DDBJ whole genome shotgun (WGS) entry which is preliminary data.</text>
</comment>